<name>A0A2V1E0A9_9PLEO</name>
<evidence type="ECO:0000259" key="4">
    <source>
        <dbReference type="Pfam" id="PF13649"/>
    </source>
</evidence>
<organism evidence="5 6">
    <name type="scientific">Periconia macrospinosa</name>
    <dbReference type="NCBI Taxonomy" id="97972"/>
    <lineage>
        <taxon>Eukaryota</taxon>
        <taxon>Fungi</taxon>
        <taxon>Dikarya</taxon>
        <taxon>Ascomycota</taxon>
        <taxon>Pezizomycotina</taxon>
        <taxon>Dothideomycetes</taxon>
        <taxon>Pleosporomycetidae</taxon>
        <taxon>Pleosporales</taxon>
        <taxon>Massarineae</taxon>
        <taxon>Periconiaceae</taxon>
        <taxon>Periconia</taxon>
    </lineage>
</organism>
<dbReference type="GO" id="GO:0032259">
    <property type="term" value="P:methylation"/>
    <property type="evidence" value="ECO:0007669"/>
    <property type="project" value="UniProtKB-KW"/>
</dbReference>
<keyword evidence="6" id="KW-1185">Reference proteome</keyword>
<dbReference type="Pfam" id="PF13649">
    <property type="entry name" value="Methyltransf_25"/>
    <property type="match status" value="1"/>
</dbReference>
<dbReference type="InterPro" id="IPR029063">
    <property type="entry name" value="SAM-dependent_MTases_sf"/>
</dbReference>
<evidence type="ECO:0000256" key="2">
    <source>
        <dbReference type="ARBA" id="ARBA00022679"/>
    </source>
</evidence>
<dbReference type="PANTHER" id="PTHR43464:SF19">
    <property type="entry name" value="UBIQUINONE BIOSYNTHESIS O-METHYLTRANSFERASE, MITOCHONDRIAL"/>
    <property type="match status" value="1"/>
</dbReference>
<dbReference type="InterPro" id="IPR041698">
    <property type="entry name" value="Methyltransf_25"/>
</dbReference>
<dbReference type="OrthoDB" id="3436015at2759"/>
<accession>A0A2V1E0A9</accession>
<sequence>MATKNKVESWYDARAVMEEHRLDEGRLEFEVTLRVIKSCIEEKGVQEAKILDVGGGPGRYAIELTRLGHNITLSDISSQSLTIASQNASKQGVHFDAIIHANALDLSRHPSLTNASSTFDIVLCLGPLYHTLSISNRTRIIETCIAFTKPGGYILMAYVSIYAHLRDMARRDPARLSNEWDFYSAYLNNGNYTRNANTESYHLYPEQLEKEVKGLEGVRLERIVSCEGFLGFEGARGFTQLSEEEMGRWVDVVMEAAERREVLGAADHMLVVLRKT</sequence>
<keyword evidence="1 5" id="KW-0489">Methyltransferase</keyword>
<protein>
    <submittedName>
        <fullName evidence="5">S-adenosyl-L-methionine-dependent methyltransferase</fullName>
    </submittedName>
</protein>
<evidence type="ECO:0000313" key="5">
    <source>
        <dbReference type="EMBL" id="PVI03064.1"/>
    </source>
</evidence>
<dbReference type="SUPFAM" id="SSF53335">
    <property type="entry name" value="S-adenosyl-L-methionine-dependent methyltransferases"/>
    <property type="match status" value="1"/>
</dbReference>
<gene>
    <name evidence="5" type="ORF">DM02DRAFT_670032</name>
</gene>
<keyword evidence="3" id="KW-0949">S-adenosyl-L-methionine</keyword>
<dbReference type="Gene3D" id="3.40.50.150">
    <property type="entry name" value="Vaccinia Virus protein VP39"/>
    <property type="match status" value="1"/>
</dbReference>
<reference evidence="5 6" key="1">
    <citation type="journal article" date="2018" name="Sci. Rep.">
        <title>Comparative genomics provides insights into the lifestyle and reveals functional heterogeneity of dark septate endophytic fungi.</title>
        <authorList>
            <person name="Knapp D.G."/>
            <person name="Nemeth J.B."/>
            <person name="Barry K."/>
            <person name="Hainaut M."/>
            <person name="Henrissat B."/>
            <person name="Johnson J."/>
            <person name="Kuo A."/>
            <person name="Lim J.H.P."/>
            <person name="Lipzen A."/>
            <person name="Nolan M."/>
            <person name="Ohm R.A."/>
            <person name="Tamas L."/>
            <person name="Grigoriev I.V."/>
            <person name="Spatafora J.W."/>
            <person name="Nagy L.G."/>
            <person name="Kovacs G.M."/>
        </authorList>
    </citation>
    <scope>NUCLEOTIDE SEQUENCE [LARGE SCALE GENOMIC DNA]</scope>
    <source>
        <strain evidence="5 6">DSE2036</strain>
    </source>
</reference>
<feature type="domain" description="Methyltransferase" evidence="4">
    <location>
        <begin position="50"/>
        <end position="152"/>
    </location>
</feature>
<dbReference type="PANTHER" id="PTHR43464">
    <property type="entry name" value="METHYLTRANSFERASE"/>
    <property type="match status" value="1"/>
</dbReference>
<dbReference type="Proteomes" id="UP000244855">
    <property type="component" value="Unassembled WGS sequence"/>
</dbReference>
<keyword evidence="2 5" id="KW-0808">Transferase</keyword>
<dbReference type="CDD" id="cd02440">
    <property type="entry name" value="AdoMet_MTases"/>
    <property type="match status" value="1"/>
</dbReference>
<proteinExistence type="predicted"/>
<dbReference type="GO" id="GO:0008168">
    <property type="term" value="F:methyltransferase activity"/>
    <property type="evidence" value="ECO:0007669"/>
    <property type="project" value="UniProtKB-KW"/>
</dbReference>
<evidence type="ECO:0000313" key="6">
    <source>
        <dbReference type="Proteomes" id="UP000244855"/>
    </source>
</evidence>
<evidence type="ECO:0000256" key="1">
    <source>
        <dbReference type="ARBA" id="ARBA00022603"/>
    </source>
</evidence>
<evidence type="ECO:0000256" key="3">
    <source>
        <dbReference type="ARBA" id="ARBA00022691"/>
    </source>
</evidence>
<dbReference type="AlphaFoldDB" id="A0A2V1E0A9"/>
<dbReference type="EMBL" id="KZ805335">
    <property type="protein sequence ID" value="PVI03064.1"/>
    <property type="molecule type" value="Genomic_DNA"/>
</dbReference>